<organism evidence="1 2">
    <name type="scientific">Rhizobium pisi</name>
    <dbReference type="NCBI Taxonomy" id="574561"/>
    <lineage>
        <taxon>Bacteria</taxon>
        <taxon>Pseudomonadati</taxon>
        <taxon>Pseudomonadota</taxon>
        <taxon>Alphaproteobacteria</taxon>
        <taxon>Hyphomicrobiales</taxon>
        <taxon>Rhizobiaceae</taxon>
        <taxon>Rhizobium/Agrobacterium group</taxon>
        <taxon>Rhizobium</taxon>
    </lineage>
</organism>
<dbReference type="Proteomes" id="UP000518315">
    <property type="component" value="Unassembled WGS sequence"/>
</dbReference>
<proteinExistence type="predicted"/>
<accession>A0A7W5G154</accession>
<sequence length="33" mass="3510">MKRYSFSIIGLAILTVIIANPGIAFACNKLIGT</sequence>
<evidence type="ECO:0000313" key="2">
    <source>
        <dbReference type="Proteomes" id="UP000518315"/>
    </source>
</evidence>
<dbReference type="PROSITE" id="PS51257">
    <property type="entry name" value="PROKAR_LIPOPROTEIN"/>
    <property type="match status" value="1"/>
</dbReference>
<dbReference type="EMBL" id="JACHXH010000015">
    <property type="protein sequence ID" value="MBB3136562.1"/>
    <property type="molecule type" value="Genomic_DNA"/>
</dbReference>
<protein>
    <submittedName>
        <fullName evidence="1">Uncharacterized protein</fullName>
    </submittedName>
</protein>
<gene>
    <name evidence="1" type="ORF">FHS26_004317</name>
</gene>
<reference evidence="1 2" key="1">
    <citation type="submission" date="2020-08" db="EMBL/GenBank/DDBJ databases">
        <title>Genomic Encyclopedia of Type Strains, Phase III (KMG-III): the genomes of soil and plant-associated and newly described type strains.</title>
        <authorList>
            <person name="Whitman W."/>
        </authorList>
    </citation>
    <scope>NUCLEOTIDE SEQUENCE [LARGE SCALE GENOMIC DNA]</scope>
    <source>
        <strain evidence="1 2">CECT 4113</strain>
    </source>
</reference>
<evidence type="ECO:0000313" key="1">
    <source>
        <dbReference type="EMBL" id="MBB3136562.1"/>
    </source>
</evidence>
<dbReference type="AlphaFoldDB" id="A0A7W5G154"/>
<keyword evidence="2" id="KW-1185">Reference proteome</keyword>
<name>A0A7W5G154_9HYPH</name>
<comment type="caution">
    <text evidence="1">The sequence shown here is derived from an EMBL/GenBank/DDBJ whole genome shotgun (WGS) entry which is preliminary data.</text>
</comment>